<name>A0A8S1NVH3_9CILI</name>
<protein>
    <submittedName>
        <fullName evidence="1">Uncharacterized protein</fullName>
    </submittedName>
</protein>
<comment type="caution">
    <text evidence="1">The sequence shown here is derived from an EMBL/GenBank/DDBJ whole genome shotgun (WGS) entry which is preliminary data.</text>
</comment>
<proteinExistence type="predicted"/>
<gene>
    <name evidence="1" type="ORF">PSON_ATCC_30995.1.T0670004</name>
</gene>
<keyword evidence="2" id="KW-1185">Reference proteome</keyword>
<evidence type="ECO:0000313" key="2">
    <source>
        <dbReference type="Proteomes" id="UP000692954"/>
    </source>
</evidence>
<reference evidence="1" key="1">
    <citation type="submission" date="2021-01" db="EMBL/GenBank/DDBJ databases">
        <authorList>
            <consortium name="Genoscope - CEA"/>
            <person name="William W."/>
        </authorList>
    </citation>
    <scope>NUCLEOTIDE SEQUENCE</scope>
</reference>
<evidence type="ECO:0000313" key="1">
    <source>
        <dbReference type="EMBL" id="CAD8096658.1"/>
    </source>
</evidence>
<sequence length="147" mass="17842">MIQASLHAQVGITQLVESTHDKQFVQFIKKKHQNSDNIHHYILYKLFLMYMYHNYQSKQNTYMQKYSYPYLTYNCKKVLINLQYLHNLYSLFFKFDNFSMVFNMHGNYPVIITRYARGTNSVRTLTRTCNNNKIRNMKYKQPCHNLN</sequence>
<dbReference type="Proteomes" id="UP000692954">
    <property type="component" value="Unassembled WGS sequence"/>
</dbReference>
<accession>A0A8S1NVH3</accession>
<dbReference type="EMBL" id="CAJJDN010000067">
    <property type="protein sequence ID" value="CAD8096658.1"/>
    <property type="molecule type" value="Genomic_DNA"/>
</dbReference>
<organism evidence="1 2">
    <name type="scientific">Paramecium sonneborni</name>
    <dbReference type="NCBI Taxonomy" id="65129"/>
    <lineage>
        <taxon>Eukaryota</taxon>
        <taxon>Sar</taxon>
        <taxon>Alveolata</taxon>
        <taxon>Ciliophora</taxon>
        <taxon>Intramacronucleata</taxon>
        <taxon>Oligohymenophorea</taxon>
        <taxon>Peniculida</taxon>
        <taxon>Parameciidae</taxon>
        <taxon>Paramecium</taxon>
    </lineage>
</organism>
<dbReference type="AlphaFoldDB" id="A0A8S1NVH3"/>